<evidence type="ECO:0000313" key="2">
    <source>
        <dbReference type="Proteomes" id="UP000254425"/>
    </source>
</evidence>
<name>A0A345XVG4_9ACTN</name>
<dbReference type="AlphaFoldDB" id="A0A345XVG4"/>
<gene>
    <name evidence="1" type="ORF">DVA86_26335</name>
</gene>
<evidence type="ECO:0000313" key="1">
    <source>
        <dbReference type="EMBL" id="AXK35630.1"/>
    </source>
</evidence>
<keyword evidence="2" id="KW-1185">Reference proteome</keyword>
<protein>
    <submittedName>
        <fullName evidence="1">Uncharacterized protein</fullName>
    </submittedName>
</protein>
<dbReference type="Proteomes" id="UP000254425">
    <property type="component" value="Chromosome"/>
</dbReference>
<accession>A0A345XVG4</accession>
<dbReference type="EMBL" id="CP031320">
    <property type="protein sequence ID" value="AXK35630.1"/>
    <property type="molecule type" value="Genomic_DNA"/>
</dbReference>
<organism evidence="1 2">
    <name type="scientific">Streptomyces armeniacus</name>
    <dbReference type="NCBI Taxonomy" id="83291"/>
    <lineage>
        <taxon>Bacteria</taxon>
        <taxon>Bacillati</taxon>
        <taxon>Actinomycetota</taxon>
        <taxon>Actinomycetes</taxon>
        <taxon>Kitasatosporales</taxon>
        <taxon>Streptomycetaceae</taxon>
        <taxon>Streptomyces</taxon>
    </lineage>
</organism>
<dbReference type="RefSeq" id="WP_208881921.1">
    <property type="nucleotide sequence ID" value="NZ_CP031320.1"/>
</dbReference>
<sequence length="117" mass="12257">MDTEAAAALVSVAARSVATSAGQSAWTSLVSLVRRTLGREAEPATPEDSEAVRVLEGRLVERAGADPEFARQLCEWAEAHRELLPDGGAVHNTIGGDACVHGPVIQARDIHGDISFG</sequence>
<reference evidence="1 2" key="1">
    <citation type="submission" date="2018-07" db="EMBL/GenBank/DDBJ databases">
        <title>Draft genome of the type strain Streptomyces armeniacus ATCC 15676.</title>
        <authorList>
            <person name="Labana P."/>
            <person name="Gosse J.T."/>
            <person name="Boddy C.N."/>
        </authorList>
    </citation>
    <scope>NUCLEOTIDE SEQUENCE [LARGE SCALE GENOMIC DNA]</scope>
    <source>
        <strain evidence="1 2">ATCC 15676</strain>
    </source>
</reference>
<proteinExistence type="predicted"/>
<dbReference type="KEGG" id="sarm:DVA86_26335"/>